<feature type="compositionally biased region" description="Polar residues" evidence="6">
    <location>
        <begin position="22"/>
        <end position="33"/>
    </location>
</feature>
<dbReference type="GeneID" id="14497129"/>
<evidence type="ECO:0000259" key="7">
    <source>
        <dbReference type="SMART" id="SM00670"/>
    </source>
</evidence>
<dbReference type="PANTHER" id="PTHR16161:SF0">
    <property type="entry name" value="TRANSCRIPTIONAL PROTEIN SWT1"/>
    <property type="match status" value="1"/>
</dbReference>
<dbReference type="Pfam" id="PF21693">
    <property type="entry name" value="SWT1_3rd"/>
    <property type="match status" value="1"/>
</dbReference>
<proteinExistence type="inferred from homology"/>
<dbReference type="InterPro" id="IPR052626">
    <property type="entry name" value="SWT1_Regulator"/>
</dbReference>
<dbReference type="HOGENOM" id="CLU_048317_0_0_1"/>
<dbReference type="InterPro" id="IPR002716">
    <property type="entry name" value="PIN_dom"/>
</dbReference>
<dbReference type="eggNOG" id="KOG4689">
    <property type="taxonomic scope" value="Eukaryota"/>
</dbReference>
<comment type="subcellular location">
    <subcellularLocation>
        <location evidence="1">Nucleus</location>
    </subcellularLocation>
</comment>
<dbReference type="SUPFAM" id="SSF88723">
    <property type="entry name" value="PIN domain-like"/>
    <property type="match status" value="1"/>
</dbReference>
<dbReference type="STRING" id="1071380.I2H6J5"/>
<dbReference type="OMA" id="HRTINSN"/>
<dbReference type="InterPro" id="IPR049014">
    <property type="entry name" value="SWT1_C"/>
</dbReference>
<evidence type="ECO:0000313" key="8">
    <source>
        <dbReference type="EMBL" id="CCH61997.1"/>
    </source>
</evidence>
<evidence type="ECO:0000256" key="1">
    <source>
        <dbReference type="ARBA" id="ARBA00004123"/>
    </source>
</evidence>
<dbReference type="KEGG" id="tbl:TBLA_0G00480"/>
<comment type="similarity">
    <text evidence="4">Belongs to the SWT1 family.</text>
</comment>
<keyword evidence="2" id="KW-0804">Transcription</keyword>
<evidence type="ECO:0000256" key="3">
    <source>
        <dbReference type="ARBA" id="ARBA00023242"/>
    </source>
</evidence>
<feature type="domain" description="PIN" evidence="7">
    <location>
        <begin position="162"/>
        <end position="301"/>
    </location>
</feature>
<evidence type="ECO:0000256" key="5">
    <source>
        <dbReference type="ARBA" id="ARBA00074620"/>
    </source>
</evidence>
<dbReference type="InParanoid" id="I2H6J5"/>
<dbReference type="FunCoup" id="I2H6J5">
    <property type="interactions" value="19"/>
</dbReference>
<evidence type="ECO:0000256" key="4">
    <source>
        <dbReference type="ARBA" id="ARBA00060839"/>
    </source>
</evidence>
<gene>
    <name evidence="8" type="primary">TBLA0G00480</name>
    <name evidence="8" type="ORF">TBLA_0G00480</name>
</gene>
<dbReference type="Pfam" id="PF13638">
    <property type="entry name" value="PIN_4"/>
    <property type="match status" value="1"/>
</dbReference>
<dbReference type="PANTHER" id="PTHR16161">
    <property type="entry name" value="TRANSCRIPTIONAL PROTEIN SWT1"/>
    <property type="match status" value="1"/>
</dbReference>
<dbReference type="Gene3D" id="3.40.50.1010">
    <property type="entry name" value="5'-nuclease"/>
    <property type="match status" value="1"/>
</dbReference>
<evidence type="ECO:0000256" key="6">
    <source>
        <dbReference type="SAM" id="MobiDB-lite"/>
    </source>
</evidence>
<protein>
    <recommendedName>
        <fullName evidence="5">Transcriptional protein SWT1</fullName>
    </recommendedName>
</protein>
<evidence type="ECO:0000256" key="2">
    <source>
        <dbReference type="ARBA" id="ARBA00023163"/>
    </source>
</evidence>
<organism evidence="8 9">
    <name type="scientific">Henningerozyma blattae (strain ATCC 34711 / CBS 6284 / DSM 70876 / NBRC 10599 / NRRL Y-10934 / UCD 77-7)</name>
    <name type="common">Yeast</name>
    <name type="synonym">Tetrapisispora blattae</name>
    <dbReference type="NCBI Taxonomy" id="1071380"/>
    <lineage>
        <taxon>Eukaryota</taxon>
        <taxon>Fungi</taxon>
        <taxon>Dikarya</taxon>
        <taxon>Ascomycota</taxon>
        <taxon>Saccharomycotina</taxon>
        <taxon>Saccharomycetes</taxon>
        <taxon>Saccharomycetales</taxon>
        <taxon>Saccharomycetaceae</taxon>
        <taxon>Henningerozyma</taxon>
    </lineage>
</organism>
<dbReference type="CDD" id="cd18727">
    <property type="entry name" value="PIN_Swt1-like"/>
    <property type="match status" value="1"/>
</dbReference>
<dbReference type="GO" id="GO:0005634">
    <property type="term" value="C:nucleus"/>
    <property type="evidence" value="ECO:0007669"/>
    <property type="project" value="UniProtKB-SubCell"/>
</dbReference>
<name>I2H6J5_HENB6</name>
<sequence>MALDSIYGKGSHKIKNTEHDTNQNITDNNLNTSDTEIDENHRTINSNIALAIRKNLDHITDFNVNGKYSLEDLENAMFGESKPLGEYKNIDKDGDFTMMDIDKDEDIKFVSQIIRNQRANSNFMAQLTRSRSNSLYDYSNDMINPSVTPVPYNSIQSSTRSTIFVVDTNFIISHLNTLEGLRTLSEQYHHTIMIPMTVVKELDGLKHSEKIVKHLKEQKRSNSHDDEEERAVGQLARWANSWIYKNLANRDSGIAVQRHSEKLDKTCIKDDAILDCCLFFNQESSPFSLVVLLSNDKNLCLRALGEDILTISFTKTMNSKLIASTTYQEFLTRQQKYQTSLSTNSTIINSPLINNNILIPQPNCAGTAPHNNSESQCHIEQQFQNTQQAQYQIPVDFVQATNYIFEQTQSYLIYAINSIMFDSYGDDLSLLDYNVDSITTITDCVNILYKYWSSVFSEFFKNTQIHQDSWTEFPSQLSYIPTTPNILQIFLKFWSNILKILYSPSDLQYRDTISTEIQKWHEISLLFTNPN</sequence>
<dbReference type="GO" id="GO:0005737">
    <property type="term" value="C:cytoplasm"/>
    <property type="evidence" value="ECO:0007669"/>
    <property type="project" value="EnsemblFungi"/>
</dbReference>
<dbReference type="AlphaFoldDB" id="I2H6J5"/>
<dbReference type="FunFam" id="3.40.50.1010:FF:000045">
    <property type="entry name" value="Transcriptional protein swt1"/>
    <property type="match status" value="1"/>
</dbReference>
<reference evidence="8 9" key="1">
    <citation type="journal article" date="2011" name="Proc. Natl. Acad. Sci. U.S.A.">
        <title>Evolutionary erosion of yeast sex chromosomes by mating-type switching accidents.</title>
        <authorList>
            <person name="Gordon J.L."/>
            <person name="Armisen D."/>
            <person name="Proux-Wera E."/>
            <person name="Oheigeartaigh S.S."/>
            <person name="Byrne K.P."/>
            <person name="Wolfe K.H."/>
        </authorList>
    </citation>
    <scope>NUCLEOTIDE SEQUENCE [LARGE SCALE GENOMIC DNA]</scope>
    <source>
        <strain evidence="9">ATCC 34711 / CBS 6284 / DSM 70876 / NBRC 10599 / NRRL Y-10934 / UCD 77-7</strain>
    </source>
</reference>
<dbReference type="RefSeq" id="XP_004181516.1">
    <property type="nucleotide sequence ID" value="XM_004181468.1"/>
</dbReference>
<dbReference type="EMBL" id="HE806322">
    <property type="protein sequence ID" value="CCH61997.1"/>
    <property type="molecule type" value="Genomic_DNA"/>
</dbReference>
<keyword evidence="9" id="KW-1185">Reference proteome</keyword>
<dbReference type="OrthoDB" id="2017974at2759"/>
<evidence type="ECO:0000313" key="9">
    <source>
        <dbReference type="Proteomes" id="UP000002866"/>
    </source>
</evidence>
<dbReference type="InterPro" id="IPR029060">
    <property type="entry name" value="PIN-like_dom_sf"/>
</dbReference>
<feature type="region of interest" description="Disordered" evidence="6">
    <location>
        <begin position="1"/>
        <end position="33"/>
    </location>
</feature>
<dbReference type="GO" id="GO:0071032">
    <property type="term" value="P:nuclear mRNA surveillance of mRNP export"/>
    <property type="evidence" value="ECO:0007669"/>
    <property type="project" value="EnsemblFungi"/>
</dbReference>
<keyword evidence="3" id="KW-0539">Nucleus</keyword>
<dbReference type="Proteomes" id="UP000002866">
    <property type="component" value="Chromosome 7"/>
</dbReference>
<dbReference type="GO" id="GO:0004521">
    <property type="term" value="F:RNA endonuclease activity"/>
    <property type="evidence" value="ECO:0007669"/>
    <property type="project" value="EnsemblFungi"/>
</dbReference>
<accession>I2H6J5</accession>
<dbReference type="SMART" id="SM00670">
    <property type="entry name" value="PINc"/>
    <property type="match status" value="1"/>
</dbReference>